<proteinExistence type="predicted"/>
<sequence>MFKHFITVLLVSQLLSACTVAGVLVDGVIYSKADTNYDADLAQAPAHVSPQDNTYFSHEQTLSFADLGIEVDRFLVGLVQEGSEPTLVCKRITKSIQQCEEVTTDNLTVENTINAEDTVDEMISVRR</sequence>
<keyword evidence="3" id="KW-1185">Reference proteome</keyword>
<dbReference type="PROSITE" id="PS51257">
    <property type="entry name" value="PROKAR_LIPOPROTEIN"/>
    <property type="match status" value="1"/>
</dbReference>
<evidence type="ECO:0008006" key="4">
    <source>
        <dbReference type="Google" id="ProtNLM"/>
    </source>
</evidence>
<name>A0ABY3FIZ8_9GAMM</name>
<evidence type="ECO:0000313" key="2">
    <source>
        <dbReference type="EMBL" id="TVU86496.1"/>
    </source>
</evidence>
<dbReference type="Proteomes" id="UP000317938">
    <property type="component" value="Unassembled WGS sequence"/>
</dbReference>
<accession>A0ABY3FIZ8</accession>
<organism evidence="2 3">
    <name type="scientific">Pseudoalteromonas neustonica</name>
    <dbReference type="NCBI Taxonomy" id="1840331"/>
    <lineage>
        <taxon>Bacteria</taxon>
        <taxon>Pseudomonadati</taxon>
        <taxon>Pseudomonadota</taxon>
        <taxon>Gammaproteobacteria</taxon>
        <taxon>Alteromonadales</taxon>
        <taxon>Pseudoalteromonadaceae</taxon>
        <taxon>Pseudoalteromonas</taxon>
    </lineage>
</organism>
<comment type="caution">
    <text evidence="2">The sequence shown here is derived from an EMBL/GenBank/DDBJ whole genome shotgun (WGS) entry which is preliminary data.</text>
</comment>
<keyword evidence="1" id="KW-0732">Signal</keyword>
<evidence type="ECO:0000313" key="3">
    <source>
        <dbReference type="Proteomes" id="UP000317938"/>
    </source>
</evidence>
<protein>
    <recommendedName>
        <fullName evidence="4">Lipoprotein</fullName>
    </recommendedName>
</protein>
<dbReference type="RefSeq" id="WP_145233149.1">
    <property type="nucleotide sequence ID" value="NZ_VNFF01000001.1"/>
</dbReference>
<feature type="chain" id="PRO_5046642743" description="Lipoprotein" evidence="1">
    <location>
        <begin position="22"/>
        <end position="127"/>
    </location>
</feature>
<feature type="signal peptide" evidence="1">
    <location>
        <begin position="1"/>
        <end position="21"/>
    </location>
</feature>
<reference evidence="2 3" key="1">
    <citation type="submission" date="2019-07" db="EMBL/GenBank/DDBJ databases">
        <title>Diversity of Bacteria from Kongsfjorden, Arctic.</title>
        <authorList>
            <person name="Yu Y."/>
        </authorList>
    </citation>
    <scope>NUCLEOTIDE SEQUENCE [LARGE SCALE GENOMIC DNA]</scope>
    <source>
        <strain evidence="2 3">SM1927</strain>
    </source>
</reference>
<gene>
    <name evidence="2" type="ORF">FQP85_00815</name>
</gene>
<evidence type="ECO:0000256" key="1">
    <source>
        <dbReference type="SAM" id="SignalP"/>
    </source>
</evidence>
<dbReference type="EMBL" id="VNFF01000001">
    <property type="protein sequence ID" value="TVU86496.1"/>
    <property type="molecule type" value="Genomic_DNA"/>
</dbReference>